<reference evidence="8" key="1">
    <citation type="journal article" date="2020" name="Nature">
        <title>Giant virus diversity and host interactions through global metagenomics.</title>
        <authorList>
            <person name="Schulz F."/>
            <person name="Roux S."/>
            <person name="Paez-Espino D."/>
            <person name="Jungbluth S."/>
            <person name="Walsh D.A."/>
            <person name="Denef V.J."/>
            <person name="McMahon K.D."/>
            <person name="Konstantinidis K.T."/>
            <person name="Eloe-Fadrosh E.A."/>
            <person name="Kyrpides N.C."/>
            <person name="Woyke T."/>
        </authorList>
    </citation>
    <scope>NUCLEOTIDE SEQUENCE</scope>
    <source>
        <strain evidence="8">GVMAG-S-1102113-118</strain>
    </source>
</reference>
<evidence type="ECO:0000256" key="4">
    <source>
        <dbReference type="ARBA" id="ARBA00022741"/>
    </source>
</evidence>
<evidence type="ECO:0000256" key="6">
    <source>
        <dbReference type="ARBA" id="ARBA00039970"/>
    </source>
</evidence>
<proteinExistence type="inferred from homology"/>
<dbReference type="InterPro" id="IPR003714">
    <property type="entry name" value="PhoH"/>
</dbReference>
<evidence type="ECO:0000256" key="3">
    <source>
        <dbReference type="ARBA" id="ARBA00022490"/>
    </source>
</evidence>
<keyword evidence="5" id="KW-0067">ATP-binding</keyword>
<organism evidence="8">
    <name type="scientific">viral metagenome</name>
    <dbReference type="NCBI Taxonomy" id="1070528"/>
    <lineage>
        <taxon>unclassified sequences</taxon>
        <taxon>metagenomes</taxon>
        <taxon>organismal metagenomes</taxon>
    </lineage>
</organism>
<name>A0A6C0KBY5_9ZZZZ</name>
<evidence type="ECO:0000256" key="1">
    <source>
        <dbReference type="ARBA" id="ARBA00004496"/>
    </source>
</evidence>
<feature type="domain" description="PhoH-like protein" evidence="7">
    <location>
        <begin position="29"/>
        <end position="236"/>
    </location>
</feature>
<dbReference type="AlphaFoldDB" id="A0A6C0KBY5"/>
<dbReference type="InterPro" id="IPR051451">
    <property type="entry name" value="PhoH2-like"/>
</dbReference>
<comment type="similarity">
    <text evidence="2">Belongs to the PhoH family.</text>
</comment>
<dbReference type="PANTHER" id="PTHR30473">
    <property type="entry name" value="PROTEIN PHOH"/>
    <property type="match status" value="1"/>
</dbReference>
<evidence type="ECO:0000256" key="2">
    <source>
        <dbReference type="ARBA" id="ARBA00010393"/>
    </source>
</evidence>
<dbReference type="GO" id="GO:0005524">
    <property type="term" value="F:ATP binding"/>
    <property type="evidence" value="ECO:0007669"/>
    <property type="project" value="UniProtKB-KW"/>
</dbReference>
<evidence type="ECO:0000256" key="5">
    <source>
        <dbReference type="ARBA" id="ARBA00022840"/>
    </source>
</evidence>
<accession>A0A6C0KBY5</accession>
<protein>
    <recommendedName>
        <fullName evidence="6">PhoH-like protein</fullName>
    </recommendedName>
</protein>
<evidence type="ECO:0000259" key="7">
    <source>
        <dbReference type="Pfam" id="PF02562"/>
    </source>
</evidence>
<comment type="subcellular location">
    <subcellularLocation>
        <location evidence="1">Cytoplasm</location>
    </subcellularLocation>
</comment>
<dbReference type="InterPro" id="IPR027417">
    <property type="entry name" value="P-loop_NTPase"/>
</dbReference>
<dbReference type="SUPFAM" id="SSF52540">
    <property type="entry name" value="P-loop containing nucleoside triphosphate hydrolases"/>
    <property type="match status" value="1"/>
</dbReference>
<dbReference type="PANTHER" id="PTHR30473:SF1">
    <property type="entry name" value="PHOH-LIKE PROTEIN"/>
    <property type="match status" value="1"/>
</dbReference>
<sequence>MRLAAFVPLLLARTGRRYLSSCHYKPIGGQEDYVRILNDNDVDLVVCNGPAGTGKTLFACQMALETLGAGRRKNIVITRPTVSTEKDLGALPGDIDSKLSPWVRPIVDAMEEFKSKSAIGNLMNSGTLEIAPLAFMRGRTFKNAIVIADEMQNSTPDQMKMLLTRLGEDSKLIITGDVEQCDHKGPNGLADLISRLGNHFDNDADAMGSSGICVVSLEASDIQRSALVKTIVEVYK</sequence>
<evidence type="ECO:0000313" key="8">
    <source>
        <dbReference type="EMBL" id="QHU14310.1"/>
    </source>
</evidence>
<keyword evidence="4" id="KW-0547">Nucleotide-binding</keyword>
<dbReference type="Pfam" id="PF02562">
    <property type="entry name" value="PhoH"/>
    <property type="match status" value="1"/>
</dbReference>
<dbReference type="Gene3D" id="3.40.50.300">
    <property type="entry name" value="P-loop containing nucleotide triphosphate hydrolases"/>
    <property type="match status" value="1"/>
</dbReference>
<dbReference type="GO" id="GO:0005829">
    <property type="term" value="C:cytosol"/>
    <property type="evidence" value="ECO:0007669"/>
    <property type="project" value="TreeGrafter"/>
</dbReference>
<dbReference type="EMBL" id="MN740839">
    <property type="protein sequence ID" value="QHU14310.1"/>
    <property type="molecule type" value="Genomic_DNA"/>
</dbReference>
<keyword evidence="3" id="KW-0963">Cytoplasm</keyword>